<accession>A0A9P9JSB0</accession>
<reference evidence="1" key="1">
    <citation type="journal article" date="2021" name="Nat. Commun.">
        <title>Genetic determinants of endophytism in the Arabidopsis root mycobiome.</title>
        <authorList>
            <person name="Mesny F."/>
            <person name="Miyauchi S."/>
            <person name="Thiergart T."/>
            <person name="Pickel B."/>
            <person name="Atanasova L."/>
            <person name="Karlsson M."/>
            <person name="Huettel B."/>
            <person name="Barry K.W."/>
            <person name="Haridas S."/>
            <person name="Chen C."/>
            <person name="Bauer D."/>
            <person name="Andreopoulos W."/>
            <person name="Pangilinan J."/>
            <person name="LaButti K."/>
            <person name="Riley R."/>
            <person name="Lipzen A."/>
            <person name="Clum A."/>
            <person name="Drula E."/>
            <person name="Henrissat B."/>
            <person name="Kohler A."/>
            <person name="Grigoriev I.V."/>
            <person name="Martin F.M."/>
            <person name="Hacquard S."/>
        </authorList>
    </citation>
    <scope>NUCLEOTIDE SEQUENCE</scope>
    <source>
        <strain evidence="1">FSSC 5 MPI-SDFR-AT-0091</strain>
    </source>
</reference>
<organism evidence="1 2">
    <name type="scientific">Fusarium solani</name>
    <name type="common">Filamentous fungus</name>
    <dbReference type="NCBI Taxonomy" id="169388"/>
    <lineage>
        <taxon>Eukaryota</taxon>
        <taxon>Fungi</taxon>
        <taxon>Dikarya</taxon>
        <taxon>Ascomycota</taxon>
        <taxon>Pezizomycotina</taxon>
        <taxon>Sordariomycetes</taxon>
        <taxon>Hypocreomycetidae</taxon>
        <taxon>Hypocreales</taxon>
        <taxon>Nectriaceae</taxon>
        <taxon>Fusarium</taxon>
        <taxon>Fusarium solani species complex</taxon>
    </lineage>
</organism>
<proteinExistence type="predicted"/>
<dbReference type="AlphaFoldDB" id="A0A9P9JSB0"/>
<evidence type="ECO:0000313" key="2">
    <source>
        <dbReference type="Proteomes" id="UP000736672"/>
    </source>
</evidence>
<keyword evidence="2" id="KW-1185">Reference proteome</keyword>
<protein>
    <submittedName>
        <fullName evidence="1">Uncharacterized protein</fullName>
    </submittedName>
</protein>
<gene>
    <name evidence="1" type="ORF">B0J15DRAFT_197927</name>
</gene>
<dbReference type="EMBL" id="JAGTJS010000033">
    <property type="protein sequence ID" value="KAH7231461.1"/>
    <property type="molecule type" value="Genomic_DNA"/>
</dbReference>
<sequence length="213" mass="24416">MHQRMRPVIVVYTPLWEVAQTIPRGSPLKSVVKLKNCSFTAESALNGRCVLHSDERRLSFHGPTFQAPLSLSCADVSSEKTRNMSTRRTADTETYSRDDLDFSSTKWTESEHYESCSTSSHGDLRSSPLEVLDVLGITDREREALFSYCRSDGLREAGNRVHRDERHLRPPKRVRMVSPSPEPPEGEHEQFEEWVCRSFDELFSGARRDWTLA</sequence>
<comment type="caution">
    <text evidence="1">The sequence shown here is derived from an EMBL/GenBank/DDBJ whole genome shotgun (WGS) entry which is preliminary data.</text>
</comment>
<dbReference type="Proteomes" id="UP000736672">
    <property type="component" value="Unassembled WGS sequence"/>
</dbReference>
<name>A0A9P9JSB0_FUSSL</name>
<evidence type="ECO:0000313" key="1">
    <source>
        <dbReference type="EMBL" id="KAH7231461.1"/>
    </source>
</evidence>